<proteinExistence type="predicted"/>
<dbReference type="EnsemblMetazoa" id="CJA01760.1">
    <property type="protein sequence ID" value="CJA01760.1"/>
    <property type="gene ID" value="WBGene00120964"/>
</dbReference>
<reference evidence="4" key="1">
    <citation type="submission" date="2010-08" db="EMBL/GenBank/DDBJ databases">
        <authorList>
            <consortium name="Caenorhabditis japonica Sequencing Consortium"/>
            <person name="Wilson R.K."/>
        </authorList>
    </citation>
    <scope>NUCLEOTIDE SEQUENCE [LARGE SCALE GENOMIC DNA]</scope>
    <source>
        <strain evidence="4">DF5081</strain>
    </source>
</reference>
<evidence type="ECO:0000313" key="3">
    <source>
        <dbReference type="EnsemblMetazoa" id="CJA01760.1"/>
    </source>
</evidence>
<feature type="transmembrane region" description="Helical" evidence="2">
    <location>
        <begin position="311"/>
        <end position="328"/>
    </location>
</feature>
<name>A0A8R1DH91_CAEJA</name>
<evidence type="ECO:0000256" key="2">
    <source>
        <dbReference type="SAM" id="Phobius"/>
    </source>
</evidence>
<reference evidence="3" key="2">
    <citation type="submission" date="2022-06" db="UniProtKB">
        <authorList>
            <consortium name="EnsemblMetazoa"/>
        </authorList>
    </citation>
    <scope>IDENTIFICATION</scope>
    <source>
        <strain evidence="3">DF5081</strain>
    </source>
</reference>
<feature type="transmembrane region" description="Helical" evidence="2">
    <location>
        <begin position="280"/>
        <end position="305"/>
    </location>
</feature>
<dbReference type="Proteomes" id="UP000005237">
    <property type="component" value="Unassembled WGS sequence"/>
</dbReference>
<sequence length="371" mass="41402">MFIKFTGTTPPPTTANPGMPSGGVGGGQGGYGPATPPGWVDTWSQVLFIVNIVLNVFIIFINVWVCITLWRAVKTEYKACFYIIMRTFTIFVAVNALGGLIAMMDRSVCHDSFLKADFWWGLAARLQETDFEQCWWLQAIMLCNMFTCIASSIWLFYAGLNRMMVLVYPDTIINAWGCWIVRITLTALVLIALGLSVLYQKMCGMYTRYDAITNTIQVVASDMAEPLIIGVYAVPLFSLVFYAMAYNNLREKRLLVTSDKTKRIIDTAERKTLKIGMIIMISYTVSLAVHIFLVFVCTNVTYSMLYDKIDAVVSTCPQIALPLALLTCNHRLFIMRKSSSVSTSGTVQDLATKETYSNNSKAPKMSTSSNS</sequence>
<keyword evidence="2" id="KW-0472">Membrane</keyword>
<feature type="region of interest" description="Disordered" evidence="1">
    <location>
        <begin position="1"/>
        <end position="22"/>
    </location>
</feature>
<dbReference type="AlphaFoldDB" id="A0A8R1DH91"/>
<accession>A0A8R1DH91</accession>
<keyword evidence="4" id="KW-1185">Reference proteome</keyword>
<feature type="transmembrane region" description="Helical" evidence="2">
    <location>
        <begin position="135"/>
        <end position="158"/>
    </location>
</feature>
<feature type="transmembrane region" description="Helical" evidence="2">
    <location>
        <begin position="46"/>
        <end position="67"/>
    </location>
</feature>
<keyword evidence="2" id="KW-1133">Transmembrane helix</keyword>
<evidence type="ECO:0000256" key="1">
    <source>
        <dbReference type="SAM" id="MobiDB-lite"/>
    </source>
</evidence>
<feature type="transmembrane region" description="Helical" evidence="2">
    <location>
        <begin position="79"/>
        <end position="104"/>
    </location>
</feature>
<feature type="transmembrane region" description="Helical" evidence="2">
    <location>
        <begin position="179"/>
        <end position="199"/>
    </location>
</feature>
<feature type="transmembrane region" description="Helical" evidence="2">
    <location>
        <begin position="227"/>
        <end position="245"/>
    </location>
</feature>
<organism evidence="3 4">
    <name type="scientific">Caenorhabditis japonica</name>
    <dbReference type="NCBI Taxonomy" id="281687"/>
    <lineage>
        <taxon>Eukaryota</taxon>
        <taxon>Metazoa</taxon>
        <taxon>Ecdysozoa</taxon>
        <taxon>Nematoda</taxon>
        <taxon>Chromadorea</taxon>
        <taxon>Rhabditida</taxon>
        <taxon>Rhabditina</taxon>
        <taxon>Rhabditomorpha</taxon>
        <taxon>Rhabditoidea</taxon>
        <taxon>Rhabditidae</taxon>
        <taxon>Peloderinae</taxon>
        <taxon>Caenorhabditis</taxon>
    </lineage>
</organism>
<keyword evidence="2" id="KW-0812">Transmembrane</keyword>
<evidence type="ECO:0000313" key="4">
    <source>
        <dbReference type="Proteomes" id="UP000005237"/>
    </source>
</evidence>
<protein>
    <submittedName>
        <fullName evidence="3">Uncharacterized protein</fullName>
    </submittedName>
</protein>